<gene>
    <name evidence="2" type="ORF">HMPREF9446_01070</name>
</gene>
<dbReference type="STRING" id="763034.HMPREF9446_01070"/>
<feature type="chain" id="PRO_5003305793" description="6-bladed beta-propeller" evidence="1">
    <location>
        <begin position="22"/>
        <end position="386"/>
    </location>
</feature>
<evidence type="ECO:0000313" key="2">
    <source>
        <dbReference type="EMBL" id="EGF58680.1"/>
    </source>
</evidence>
<dbReference type="InterPro" id="IPR011044">
    <property type="entry name" value="Quino_amine_DH_bsu"/>
</dbReference>
<dbReference type="SUPFAM" id="SSF50969">
    <property type="entry name" value="YVTN repeat-like/Quinoprotein amine dehydrogenase"/>
    <property type="match status" value="1"/>
</dbReference>
<proteinExistence type="predicted"/>
<dbReference type="PROSITE" id="PS51257">
    <property type="entry name" value="PROKAR_LIPOPROTEIN"/>
    <property type="match status" value="1"/>
</dbReference>
<dbReference type="AlphaFoldDB" id="F3PQS2"/>
<comment type="caution">
    <text evidence="2">The sequence shown here is derived from an EMBL/GenBank/DDBJ whole genome shotgun (WGS) entry which is preliminary data.</text>
</comment>
<organism evidence="2 3">
    <name type="scientific">Bacteroides fluxus YIT 12057</name>
    <dbReference type="NCBI Taxonomy" id="763034"/>
    <lineage>
        <taxon>Bacteria</taxon>
        <taxon>Pseudomonadati</taxon>
        <taxon>Bacteroidota</taxon>
        <taxon>Bacteroidia</taxon>
        <taxon>Bacteroidales</taxon>
        <taxon>Bacteroidaceae</taxon>
        <taxon>Bacteroides</taxon>
    </lineage>
</organism>
<protein>
    <recommendedName>
        <fullName evidence="4">6-bladed beta-propeller</fullName>
    </recommendedName>
</protein>
<evidence type="ECO:0008006" key="4">
    <source>
        <dbReference type="Google" id="ProtNLM"/>
    </source>
</evidence>
<evidence type="ECO:0000256" key="1">
    <source>
        <dbReference type="SAM" id="SignalP"/>
    </source>
</evidence>
<accession>F3PQS2</accession>
<keyword evidence="3" id="KW-1185">Reference proteome</keyword>
<dbReference type="RefSeq" id="WP_009124303.1">
    <property type="nucleotide sequence ID" value="NZ_GL882619.1"/>
</dbReference>
<name>F3PQS2_9BACE</name>
<dbReference type="HOGENOM" id="CLU_059151_0_0_10"/>
<reference evidence="2 3" key="1">
    <citation type="submission" date="2011-02" db="EMBL/GenBank/DDBJ databases">
        <authorList>
            <person name="Weinstock G."/>
            <person name="Sodergren E."/>
            <person name="Clifton S."/>
            <person name="Fulton L."/>
            <person name="Fulton B."/>
            <person name="Courtney L."/>
            <person name="Fronick C."/>
            <person name="Harrison M."/>
            <person name="Strong C."/>
            <person name="Farmer C."/>
            <person name="Delahaunty K."/>
            <person name="Markovic C."/>
            <person name="Hall O."/>
            <person name="Minx P."/>
            <person name="Tomlinson C."/>
            <person name="Mitreva M."/>
            <person name="Hou S."/>
            <person name="Chen J."/>
            <person name="Wollam A."/>
            <person name="Pepin K.H."/>
            <person name="Johnson M."/>
            <person name="Bhonagiri V."/>
            <person name="Zhang X."/>
            <person name="Suruliraj S."/>
            <person name="Warren W."/>
            <person name="Chinwalla A."/>
            <person name="Mardis E.R."/>
            <person name="Wilson R.K."/>
        </authorList>
    </citation>
    <scope>NUCLEOTIDE SEQUENCE [LARGE SCALE GENOMIC DNA]</scope>
    <source>
        <strain evidence="2 3">YIT 12057</strain>
    </source>
</reference>
<dbReference type="Proteomes" id="UP000003416">
    <property type="component" value="Unassembled WGS sequence"/>
</dbReference>
<keyword evidence="1" id="KW-0732">Signal</keyword>
<dbReference type="GeneID" id="86048795"/>
<dbReference type="eggNOG" id="COG3391">
    <property type="taxonomic scope" value="Bacteria"/>
</dbReference>
<evidence type="ECO:0000313" key="3">
    <source>
        <dbReference type="Proteomes" id="UP000003416"/>
    </source>
</evidence>
<dbReference type="Pfam" id="PF17170">
    <property type="entry name" value="DUF5128"/>
    <property type="match status" value="1"/>
</dbReference>
<dbReference type="EMBL" id="AFBN01000019">
    <property type="protein sequence ID" value="EGF58680.1"/>
    <property type="molecule type" value="Genomic_DNA"/>
</dbReference>
<feature type="signal peptide" evidence="1">
    <location>
        <begin position="1"/>
        <end position="21"/>
    </location>
</feature>
<sequence>MKKRKTIGVLALSLMLGTGMTGCKSSGTTDTLVTIDVKADYPEKEMILQDFMDVEYIPLETNEEFITQGSVMAIGNEFIIVKNHINDGNIYIFDRKTGKGLRKINRMGQGAEEYAFINGIVLDEDRDEMFVNSISMKKIFVYDLQGNFKRSFNHTEGAEYMEVYNYDKDNLIRYDMSVYYKEGEKRGDQSYHALISKKDGSVTRNIPIPFDVVKAPFIQNGDAVAVASVRSITPCRDSWFLTETSSDTVYRYAPDNSEPIPFLAKRPTVDPEMFLSMGVVTDRYYFMQAIEKKFNFEKRRGFASIGLMYDKQENAVFNPVVLNADNSKNVDLFSRAGDGEVATFQNLSADRLLDAYQNGELKGRLKEIAAGLNEESNPVIMVIKYR</sequence>